<evidence type="ECO:0000259" key="2">
    <source>
        <dbReference type="Pfam" id="PF13439"/>
    </source>
</evidence>
<keyword evidence="4" id="KW-1185">Reference proteome</keyword>
<dbReference type="EMBL" id="PRLL01000011">
    <property type="protein sequence ID" value="RYC73488.1"/>
    <property type="molecule type" value="Genomic_DNA"/>
</dbReference>
<dbReference type="EC" id="2.4.1.337" evidence="3"/>
<keyword evidence="3" id="KW-0808">Transferase</keyword>
<sequence length="411" mass="46255">MRIALFTDIYLDIPGGIPSSIKAQKSALQKLGHKITIFCPGDQINNTEKDLYIVPTHRLLRPNQAPLAKRPKRILQSIKKEYSVFSDYFDLVHVHYEASCSIAGVKLAKEYKLKLIQTMHGREDIAINTNLSAPTKYLVARLLNIMHSISLGRLSSKTERLPRKDRFLIKNSVCQNMWQLMVRQANLADAVISPSAHFAKNLKQYGVKKPIHVISNGVDDSYLQNLGFSVRSFKPNEHLRIIWNSRLSKEKRILPFLQSVASSKHKDRIDLTIIGDGNQMQEAKNFAKSHLQSSQIKFLGIVPHEQIFNFMQNQHISVINSYGFDTQGMTILEAVACGLPVLYADPAMDEVVPEHGGLRSSNDSVAAMTDAIDQLFAHPTIIEEMSKNVIKAKGSVLQSTQISKLLELYLK</sequence>
<gene>
    <name evidence="3" type="ORF">G3KMM_00376</name>
</gene>
<reference evidence="3 4" key="1">
    <citation type="journal article" date="2018" name="bioRxiv">
        <title>Evidence of independent acquisition and adaption of ultra-small bacteria to human hosts across the highly diverse yet reduced genomes of the phylum Saccharibacteria.</title>
        <authorList>
            <person name="McLean J.S."/>
            <person name="Bor B."/>
            <person name="To T.T."/>
            <person name="Liu Q."/>
            <person name="Kearns K.A."/>
            <person name="Solden L.M."/>
            <person name="Wrighton K.C."/>
            <person name="He X."/>
            <person name="Shi W."/>
        </authorList>
    </citation>
    <scope>NUCLEOTIDE SEQUENCE [LARGE SCALE GENOMIC DNA]</scope>
    <source>
        <strain evidence="3 4">TM7_KMM_G3_1_HOT_351</strain>
    </source>
</reference>
<accession>A0ABY0FL65</accession>
<dbReference type="Gene3D" id="3.40.50.2000">
    <property type="entry name" value="Glycogen Phosphorylase B"/>
    <property type="match status" value="2"/>
</dbReference>
<dbReference type="RefSeq" id="WP_129604820.1">
    <property type="nucleotide sequence ID" value="NZ_PRLL01000011.1"/>
</dbReference>
<protein>
    <submittedName>
        <fullName evidence="3">Alpha-monoglucosyldiacylglycerol synthase</fullName>
        <ecNumber evidence="3">2.4.1.337</ecNumber>
    </submittedName>
</protein>
<dbReference type="InterPro" id="IPR001296">
    <property type="entry name" value="Glyco_trans_1"/>
</dbReference>
<dbReference type="GO" id="GO:0047228">
    <property type="term" value="F:1,2-diacylglycerol 3-glucosyltransferase activity"/>
    <property type="evidence" value="ECO:0007669"/>
    <property type="project" value="UniProtKB-EC"/>
</dbReference>
<organism evidence="3 4">
    <name type="scientific">Candidatus Nanosyncoccus nanoralicus</name>
    <dbReference type="NCBI Taxonomy" id="2171996"/>
    <lineage>
        <taxon>Bacteria</taxon>
        <taxon>Candidatus Saccharimonadota</taxon>
        <taxon>Candidatus Nanosyncoccalia</taxon>
        <taxon>Candidatus Nanosyncoccales</taxon>
        <taxon>Candidatus Nanosyncoccaceae</taxon>
        <taxon>Candidatus Nanosyncoccus</taxon>
    </lineage>
</organism>
<dbReference type="Proteomes" id="UP001191004">
    <property type="component" value="Unassembled WGS sequence"/>
</dbReference>
<dbReference type="Pfam" id="PF00534">
    <property type="entry name" value="Glycos_transf_1"/>
    <property type="match status" value="1"/>
</dbReference>
<name>A0ABY0FL65_9BACT</name>
<keyword evidence="3" id="KW-0328">Glycosyltransferase</keyword>
<dbReference type="InterPro" id="IPR050194">
    <property type="entry name" value="Glycosyltransferase_grp1"/>
</dbReference>
<evidence type="ECO:0000313" key="3">
    <source>
        <dbReference type="EMBL" id="RYC73488.1"/>
    </source>
</evidence>
<dbReference type="InterPro" id="IPR028098">
    <property type="entry name" value="Glyco_trans_4-like_N"/>
</dbReference>
<reference evidence="3 4" key="2">
    <citation type="journal article" date="2020" name="Cell Rep.">
        <title>Acquisition and Adaptation of Ultra-small Parasitic Reduced Genome Bacteria to Mammalian Hosts.</title>
        <authorList>
            <person name="McLean J.S."/>
            <person name="Bor B."/>
            <person name="Kerns K.A."/>
            <person name="Liu Q."/>
            <person name="To T.T."/>
            <person name="Solden L."/>
            <person name="Hendrickson E.L."/>
            <person name="Wrighton K."/>
            <person name="Shi W."/>
            <person name="He X."/>
        </authorList>
    </citation>
    <scope>NUCLEOTIDE SEQUENCE [LARGE SCALE GENOMIC DNA]</scope>
    <source>
        <strain evidence="3 4">TM7_KMM_G3_1_HOT_351</strain>
    </source>
</reference>
<dbReference type="PANTHER" id="PTHR45947:SF3">
    <property type="entry name" value="SULFOQUINOVOSYL TRANSFERASE SQD2"/>
    <property type="match status" value="1"/>
</dbReference>
<comment type="caution">
    <text evidence="3">The sequence shown here is derived from an EMBL/GenBank/DDBJ whole genome shotgun (WGS) entry which is preliminary data.</text>
</comment>
<evidence type="ECO:0000259" key="1">
    <source>
        <dbReference type="Pfam" id="PF00534"/>
    </source>
</evidence>
<evidence type="ECO:0000313" key="4">
    <source>
        <dbReference type="Proteomes" id="UP001191004"/>
    </source>
</evidence>
<proteinExistence type="predicted"/>
<dbReference type="SUPFAM" id="SSF53756">
    <property type="entry name" value="UDP-Glycosyltransferase/glycogen phosphorylase"/>
    <property type="match status" value="1"/>
</dbReference>
<dbReference type="Pfam" id="PF13439">
    <property type="entry name" value="Glyco_transf_4"/>
    <property type="match status" value="1"/>
</dbReference>
<feature type="domain" description="Glycosyl transferase family 1" evidence="1">
    <location>
        <begin position="234"/>
        <end position="389"/>
    </location>
</feature>
<dbReference type="PANTHER" id="PTHR45947">
    <property type="entry name" value="SULFOQUINOVOSYL TRANSFERASE SQD2"/>
    <property type="match status" value="1"/>
</dbReference>
<feature type="domain" description="Glycosyltransferase subfamily 4-like N-terminal" evidence="2">
    <location>
        <begin position="15"/>
        <end position="221"/>
    </location>
</feature>